<dbReference type="InterPro" id="IPR053827">
    <property type="entry name" value="Gp10_C"/>
</dbReference>
<evidence type="ECO:0000259" key="1">
    <source>
        <dbReference type="Pfam" id="PF07484"/>
    </source>
</evidence>
<evidence type="ECO:0000313" key="4">
    <source>
        <dbReference type="Proteomes" id="UP001344888"/>
    </source>
</evidence>
<feature type="domain" description="Phage tail collar" evidence="1">
    <location>
        <begin position="7"/>
        <end position="63"/>
    </location>
</feature>
<dbReference type="Gene3D" id="3.90.1340.10">
    <property type="entry name" value="Phage tail collar domain"/>
    <property type="match status" value="1"/>
</dbReference>
<dbReference type="Pfam" id="PF07484">
    <property type="entry name" value="Collar"/>
    <property type="match status" value="1"/>
</dbReference>
<organism evidence="3 4">
    <name type="scientific">Metasolibacillus meyeri</name>
    <dbReference type="NCBI Taxonomy" id="1071052"/>
    <lineage>
        <taxon>Bacteria</taxon>
        <taxon>Bacillati</taxon>
        <taxon>Bacillota</taxon>
        <taxon>Bacilli</taxon>
        <taxon>Bacillales</taxon>
        <taxon>Caryophanaceae</taxon>
        <taxon>Metasolibacillus</taxon>
    </lineage>
</organism>
<feature type="domain" description="Baseplate structural protein Gp10 C-terminal" evidence="2">
    <location>
        <begin position="73"/>
        <end position="151"/>
    </location>
</feature>
<keyword evidence="4" id="KW-1185">Reference proteome</keyword>
<dbReference type="RefSeq" id="WP_326123982.1">
    <property type="nucleotide sequence ID" value="NZ_JARSFG010000017.1"/>
</dbReference>
<reference evidence="3 4" key="1">
    <citation type="submission" date="2023-03" db="EMBL/GenBank/DDBJ databases">
        <title>Bacillus Genome Sequencing.</title>
        <authorList>
            <person name="Dunlap C."/>
        </authorList>
    </citation>
    <scope>NUCLEOTIDE SEQUENCE [LARGE SCALE GENOMIC DNA]</scope>
    <source>
        <strain evidence="3 4">B-59205</strain>
    </source>
</reference>
<dbReference type="Pfam" id="PF21939">
    <property type="entry name" value="Gp10_C"/>
    <property type="match status" value="1"/>
</dbReference>
<comment type="caution">
    <text evidence="3">The sequence shown here is derived from an EMBL/GenBank/DDBJ whole genome shotgun (WGS) entry which is preliminary data.</text>
</comment>
<evidence type="ECO:0000259" key="2">
    <source>
        <dbReference type="Pfam" id="PF21939"/>
    </source>
</evidence>
<protein>
    <submittedName>
        <fullName evidence="3">Tail fiber protein</fullName>
    </submittedName>
</protein>
<accession>A0AAW9NPQ7</accession>
<dbReference type="SUPFAM" id="SSF88874">
    <property type="entry name" value="Receptor-binding domain of short tail fibre protein gp12"/>
    <property type="match status" value="1"/>
</dbReference>
<proteinExistence type="predicted"/>
<dbReference type="EMBL" id="JARSFG010000017">
    <property type="protein sequence ID" value="MEC1179520.1"/>
    <property type="molecule type" value="Genomic_DNA"/>
</dbReference>
<evidence type="ECO:0000313" key="3">
    <source>
        <dbReference type="EMBL" id="MEC1179520.1"/>
    </source>
</evidence>
<dbReference type="Proteomes" id="UP001344888">
    <property type="component" value="Unassembled WGS sequence"/>
</dbReference>
<dbReference type="AlphaFoldDB" id="A0AAW9NPQ7"/>
<gene>
    <name evidence="3" type="ORF">P9B03_13560</name>
</gene>
<dbReference type="InterPro" id="IPR037053">
    <property type="entry name" value="Phage_tail_collar_dom_sf"/>
</dbReference>
<name>A0AAW9NPQ7_9BACL</name>
<dbReference type="InterPro" id="IPR011083">
    <property type="entry name" value="Phage_tail_collar_dom"/>
</dbReference>
<sequence length="166" mass="17520">MAEPFLGEIRLFAFNRIPKGWLPCNGQLLSVNSNQALYSLIGATYGGDGRTTFALPNLQGRVPVHQGAGINYGTAGGEATHTLTVNEMPQHTHTAYADTANATQASPQNNTWGTVSDESIYAQSGNVTMNVAALSSAGQSAAHNNMQPYLALSFCIATSGIYPSRN</sequence>